<evidence type="ECO:0000313" key="2">
    <source>
        <dbReference type="EMBL" id="MEN2785990.1"/>
    </source>
</evidence>
<organism evidence="2 3">
    <name type="scientific">Sphingomonas qilianensis</name>
    <dbReference type="NCBI Taxonomy" id="1736690"/>
    <lineage>
        <taxon>Bacteria</taxon>
        <taxon>Pseudomonadati</taxon>
        <taxon>Pseudomonadota</taxon>
        <taxon>Alphaproteobacteria</taxon>
        <taxon>Sphingomonadales</taxon>
        <taxon>Sphingomonadaceae</taxon>
        <taxon>Sphingomonas</taxon>
    </lineage>
</organism>
<dbReference type="Pfam" id="PF21926">
    <property type="entry name" value="FeeM"/>
    <property type="match status" value="1"/>
</dbReference>
<comment type="caution">
    <text evidence="2">The sequence shown here is derived from an EMBL/GenBank/DDBJ whole genome shotgun (WGS) entry which is preliminary data.</text>
</comment>
<evidence type="ECO:0000313" key="3">
    <source>
        <dbReference type="Proteomes" id="UP001404104"/>
    </source>
</evidence>
<protein>
    <submittedName>
        <fullName evidence="2">Acetyltransferase</fullName>
    </submittedName>
</protein>
<name>A0ABU9XQ89_9SPHN</name>
<dbReference type="SUPFAM" id="SSF55729">
    <property type="entry name" value="Acyl-CoA N-acyltransferases (Nat)"/>
    <property type="match status" value="1"/>
</dbReference>
<accession>A0ABU9XQ89</accession>
<keyword evidence="3" id="KW-1185">Reference proteome</keyword>
<dbReference type="RefSeq" id="WP_345863664.1">
    <property type="nucleotide sequence ID" value="NZ_JBDIMF010000001.1"/>
</dbReference>
<evidence type="ECO:0000259" key="1">
    <source>
        <dbReference type="Pfam" id="PF21926"/>
    </source>
</evidence>
<sequence length="254" mass="28174">MQMFHDPQSHERSFLPLQAGDTQQRSHPPSTLGIRLPWSENVSGVNPITVRLADIGEQRNSARMLVNKMYSTRGYGDQHVIPQTPTHTTFSATAGPETIGTITLAVDSSAGLAADAIFKDEIDTFRQVPGAKVCELTKLAFDTTAPSKPLLASMFHLVFIYGQRRHDCTDLFIEVNPRHTRFYEAMLGFKRVGNLKINASVAAPAQLLNLKVSTIRAEINRLAGIGENSTSRSLYPYFFSPKEEDGIYSRMTSE</sequence>
<proteinExistence type="predicted"/>
<dbReference type="Proteomes" id="UP001404104">
    <property type="component" value="Unassembled WGS sequence"/>
</dbReference>
<reference evidence="2 3" key="1">
    <citation type="submission" date="2024-05" db="EMBL/GenBank/DDBJ databases">
        <authorList>
            <person name="Liu Q."/>
            <person name="Xin Y.-H."/>
        </authorList>
    </citation>
    <scope>NUCLEOTIDE SEQUENCE [LARGE SCALE GENOMIC DNA]</scope>
    <source>
        <strain evidence="2 3">CGMCC 1.15349</strain>
    </source>
</reference>
<gene>
    <name evidence="2" type="ORF">ABC969_06075</name>
</gene>
<feature type="domain" description="N-acyl amino acid synthase FeeM catalytic core" evidence="1">
    <location>
        <begin position="62"/>
        <end position="210"/>
    </location>
</feature>
<dbReference type="InterPro" id="IPR016181">
    <property type="entry name" value="Acyl_CoA_acyltransferase"/>
</dbReference>
<dbReference type="Gene3D" id="3.40.630.30">
    <property type="match status" value="1"/>
</dbReference>
<dbReference type="EMBL" id="JBDIMF010000001">
    <property type="protein sequence ID" value="MEN2785990.1"/>
    <property type="molecule type" value="Genomic_DNA"/>
</dbReference>
<dbReference type="InterPro" id="IPR054597">
    <property type="entry name" value="FeeM_cat"/>
</dbReference>